<gene>
    <name evidence="1" type="ORF">RHGRI_033157</name>
</gene>
<proteinExistence type="predicted"/>
<protein>
    <submittedName>
        <fullName evidence="1">Uncharacterized protein</fullName>
    </submittedName>
</protein>
<organism evidence="1 2">
    <name type="scientific">Rhododendron griersonianum</name>
    <dbReference type="NCBI Taxonomy" id="479676"/>
    <lineage>
        <taxon>Eukaryota</taxon>
        <taxon>Viridiplantae</taxon>
        <taxon>Streptophyta</taxon>
        <taxon>Embryophyta</taxon>
        <taxon>Tracheophyta</taxon>
        <taxon>Spermatophyta</taxon>
        <taxon>Magnoliopsida</taxon>
        <taxon>eudicotyledons</taxon>
        <taxon>Gunneridae</taxon>
        <taxon>Pentapetalae</taxon>
        <taxon>asterids</taxon>
        <taxon>Ericales</taxon>
        <taxon>Ericaceae</taxon>
        <taxon>Ericoideae</taxon>
        <taxon>Rhodoreae</taxon>
        <taxon>Rhododendron</taxon>
    </lineage>
</organism>
<sequence>MYIARHHLSFSLQPAGNDVDDEIIQMEEDFTNKPLKVLKMAKLERMKKLLDARIGSLDVEHDALRSEVALMDKEILELSAVLDGFDALPEEELLEFSAVLDGFDELPEAAASASTSQTTDLVKQVVELLELKAEIGQENVDLDASVLRIVRIAISKAHEL</sequence>
<evidence type="ECO:0000313" key="1">
    <source>
        <dbReference type="EMBL" id="KAG5520475.1"/>
    </source>
</evidence>
<dbReference type="Proteomes" id="UP000823749">
    <property type="component" value="Chromosome 12"/>
</dbReference>
<comment type="caution">
    <text evidence="1">The sequence shown here is derived from an EMBL/GenBank/DDBJ whole genome shotgun (WGS) entry which is preliminary data.</text>
</comment>
<dbReference type="AlphaFoldDB" id="A0AAV6HYU7"/>
<reference evidence="1" key="1">
    <citation type="submission" date="2020-08" db="EMBL/GenBank/DDBJ databases">
        <title>Plant Genome Project.</title>
        <authorList>
            <person name="Zhang R.-G."/>
        </authorList>
    </citation>
    <scope>NUCLEOTIDE SEQUENCE</scope>
    <source>
        <strain evidence="1">WSP0</strain>
        <tissue evidence="1">Leaf</tissue>
    </source>
</reference>
<accession>A0AAV6HYU7</accession>
<name>A0AAV6HYU7_9ERIC</name>
<evidence type="ECO:0000313" key="2">
    <source>
        <dbReference type="Proteomes" id="UP000823749"/>
    </source>
</evidence>
<dbReference type="EMBL" id="JACTNZ010000012">
    <property type="protein sequence ID" value="KAG5520475.1"/>
    <property type="molecule type" value="Genomic_DNA"/>
</dbReference>
<keyword evidence="2" id="KW-1185">Reference proteome</keyword>